<keyword evidence="2" id="KW-0238">DNA-binding</keyword>
<comment type="caution">
    <text evidence="5">The sequence shown here is derived from an EMBL/GenBank/DDBJ whole genome shotgun (WGS) entry which is preliminary data.</text>
</comment>
<dbReference type="PROSITE" id="PS00041">
    <property type="entry name" value="HTH_ARAC_FAMILY_1"/>
    <property type="match status" value="1"/>
</dbReference>
<dbReference type="PANTHER" id="PTHR46796:SF6">
    <property type="entry name" value="ARAC SUBFAMILY"/>
    <property type="match status" value="1"/>
</dbReference>
<dbReference type="EMBL" id="JAUSVU010000028">
    <property type="protein sequence ID" value="MDQ0536572.1"/>
    <property type="molecule type" value="Genomic_DNA"/>
</dbReference>
<dbReference type="Pfam" id="PF12833">
    <property type="entry name" value="HTH_18"/>
    <property type="match status" value="1"/>
</dbReference>
<evidence type="ECO:0000256" key="2">
    <source>
        <dbReference type="ARBA" id="ARBA00023125"/>
    </source>
</evidence>
<evidence type="ECO:0000256" key="1">
    <source>
        <dbReference type="ARBA" id="ARBA00023015"/>
    </source>
</evidence>
<dbReference type="PRINTS" id="PR00032">
    <property type="entry name" value="HTHARAC"/>
</dbReference>
<evidence type="ECO:0000259" key="4">
    <source>
        <dbReference type="PROSITE" id="PS01124"/>
    </source>
</evidence>
<dbReference type="RefSeq" id="WP_209989290.1">
    <property type="nucleotide sequence ID" value="NZ_JAGINO010000028.1"/>
</dbReference>
<organism evidence="5 6">
    <name type="scientific">Azospirillum picis</name>
    <dbReference type="NCBI Taxonomy" id="488438"/>
    <lineage>
        <taxon>Bacteria</taxon>
        <taxon>Pseudomonadati</taxon>
        <taxon>Pseudomonadota</taxon>
        <taxon>Alphaproteobacteria</taxon>
        <taxon>Rhodospirillales</taxon>
        <taxon>Azospirillaceae</taxon>
        <taxon>Azospirillum</taxon>
    </lineage>
</organism>
<evidence type="ECO:0000313" key="5">
    <source>
        <dbReference type="EMBL" id="MDQ0536572.1"/>
    </source>
</evidence>
<keyword evidence="1" id="KW-0805">Transcription regulation</keyword>
<dbReference type="InterPro" id="IPR020449">
    <property type="entry name" value="Tscrpt_reg_AraC-type_HTH"/>
</dbReference>
<dbReference type="InterPro" id="IPR018062">
    <property type="entry name" value="HTH_AraC-typ_CS"/>
</dbReference>
<dbReference type="Gene3D" id="1.10.10.60">
    <property type="entry name" value="Homeodomain-like"/>
    <property type="match status" value="1"/>
</dbReference>
<feature type="domain" description="HTH araC/xylS-type" evidence="4">
    <location>
        <begin position="207"/>
        <end position="306"/>
    </location>
</feature>
<dbReference type="SMART" id="SM00342">
    <property type="entry name" value="HTH_ARAC"/>
    <property type="match status" value="1"/>
</dbReference>
<dbReference type="InterPro" id="IPR009057">
    <property type="entry name" value="Homeodomain-like_sf"/>
</dbReference>
<proteinExistence type="predicted"/>
<dbReference type="PANTHER" id="PTHR46796">
    <property type="entry name" value="HTH-TYPE TRANSCRIPTIONAL ACTIVATOR RHAS-RELATED"/>
    <property type="match status" value="1"/>
</dbReference>
<sequence>MATQTVPFRRFSTSFLPENERFGAWREAMTTVYEIPTMGQEARRRFSGTATSAHLGPLIVGTMDVDALSYHRSPGKIRSDHMDHFIVRLDSAGVAGNPADEILVKDMGQPINLPPMRLDGACIIIPRDIMTGMLPRADALHGTRPGGVMGRLLADHMRSLAGAVQSATTGEAPQVARAIRDMVAACLAPSHDALVQARPQIAATLMMQARRYIDANLTDPCLSADRLCLALGLSRSALYTLFEPHQGVARYILGRRLLRVRECLSDAADPRRIGEIAFSFGFGSEAHFSRAFRRAFGCTPSEARAGAYGARLAGAGGTAAGDAGTDGGIDGGFPDWLRRLRA</sequence>
<protein>
    <submittedName>
        <fullName evidence="5">AraC-like DNA-binding protein</fullName>
    </submittedName>
</protein>
<name>A0ABU0MSY4_9PROT</name>
<keyword evidence="6" id="KW-1185">Reference proteome</keyword>
<dbReference type="InterPro" id="IPR050204">
    <property type="entry name" value="AraC_XylS_family_regulators"/>
</dbReference>
<dbReference type="InterPro" id="IPR018060">
    <property type="entry name" value="HTH_AraC"/>
</dbReference>
<evidence type="ECO:0000256" key="3">
    <source>
        <dbReference type="ARBA" id="ARBA00023163"/>
    </source>
</evidence>
<evidence type="ECO:0000313" key="6">
    <source>
        <dbReference type="Proteomes" id="UP001244552"/>
    </source>
</evidence>
<keyword evidence="3" id="KW-0804">Transcription</keyword>
<accession>A0ABU0MSY4</accession>
<dbReference type="Proteomes" id="UP001244552">
    <property type="component" value="Unassembled WGS sequence"/>
</dbReference>
<reference evidence="5 6" key="1">
    <citation type="submission" date="2023-07" db="EMBL/GenBank/DDBJ databases">
        <title>Genomic Encyclopedia of Type Strains, Phase IV (KMG-IV): sequencing the most valuable type-strain genomes for metagenomic binning, comparative biology and taxonomic classification.</title>
        <authorList>
            <person name="Goeker M."/>
        </authorList>
    </citation>
    <scope>NUCLEOTIDE SEQUENCE [LARGE SCALE GENOMIC DNA]</scope>
    <source>
        <strain evidence="5 6">DSM 19922</strain>
    </source>
</reference>
<dbReference type="SUPFAM" id="SSF46689">
    <property type="entry name" value="Homeodomain-like"/>
    <property type="match status" value="1"/>
</dbReference>
<gene>
    <name evidence="5" type="ORF">QO018_005469</name>
</gene>
<dbReference type="PROSITE" id="PS01124">
    <property type="entry name" value="HTH_ARAC_FAMILY_2"/>
    <property type="match status" value="1"/>
</dbReference>